<protein>
    <submittedName>
        <fullName evidence="2">Uncharacterized protein</fullName>
    </submittedName>
</protein>
<feature type="compositionally biased region" description="Basic and acidic residues" evidence="1">
    <location>
        <begin position="1"/>
        <end position="14"/>
    </location>
</feature>
<comment type="caution">
    <text evidence="2">The sequence shown here is derived from an EMBL/GenBank/DDBJ whole genome shotgun (WGS) entry which is preliminary data.</text>
</comment>
<name>A0AAV3YUU4_9GAST</name>
<dbReference type="AlphaFoldDB" id="A0AAV3YUU4"/>
<sequence length="78" mass="8902">MDRATGKRKEEPRLEPSTTTSGGELFDPFLHQKNMKMNNNTTTITTTTTTTTTNNNNNNNNNHNNNNSNNNNNKNDFW</sequence>
<evidence type="ECO:0000313" key="2">
    <source>
        <dbReference type="EMBL" id="GFN86125.1"/>
    </source>
</evidence>
<accession>A0AAV3YUU4</accession>
<gene>
    <name evidence="2" type="ORF">PoB_001263100</name>
</gene>
<evidence type="ECO:0000256" key="1">
    <source>
        <dbReference type="SAM" id="MobiDB-lite"/>
    </source>
</evidence>
<proteinExistence type="predicted"/>
<feature type="compositionally biased region" description="Low complexity" evidence="1">
    <location>
        <begin position="38"/>
        <end position="78"/>
    </location>
</feature>
<dbReference type="Proteomes" id="UP000735302">
    <property type="component" value="Unassembled WGS sequence"/>
</dbReference>
<evidence type="ECO:0000313" key="3">
    <source>
        <dbReference type="Proteomes" id="UP000735302"/>
    </source>
</evidence>
<keyword evidence="3" id="KW-1185">Reference proteome</keyword>
<organism evidence="2 3">
    <name type="scientific">Plakobranchus ocellatus</name>
    <dbReference type="NCBI Taxonomy" id="259542"/>
    <lineage>
        <taxon>Eukaryota</taxon>
        <taxon>Metazoa</taxon>
        <taxon>Spiralia</taxon>
        <taxon>Lophotrochozoa</taxon>
        <taxon>Mollusca</taxon>
        <taxon>Gastropoda</taxon>
        <taxon>Heterobranchia</taxon>
        <taxon>Euthyneura</taxon>
        <taxon>Panpulmonata</taxon>
        <taxon>Sacoglossa</taxon>
        <taxon>Placobranchoidea</taxon>
        <taxon>Plakobranchidae</taxon>
        <taxon>Plakobranchus</taxon>
    </lineage>
</organism>
<feature type="region of interest" description="Disordered" evidence="1">
    <location>
        <begin position="1"/>
        <end position="78"/>
    </location>
</feature>
<reference evidence="2 3" key="1">
    <citation type="journal article" date="2021" name="Elife">
        <title>Chloroplast acquisition without the gene transfer in kleptoplastic sea slugs, Plakobranchus ocellatus.</title>
        <authorList>
            <person name="Maeda T."/>
            <person name="Takahashi S."/>
            <person name="Yoshida T."/>
            <person name="Shimamura S."/>
            <person name="Takaki Y."/>
            <person name="Nagai Y."/>
            <person name="Toyoda A."/>
            <person name="Suzuki Y."/>
            <person name="Arimoto A."/>
            <person name="Ishii H."/>
            <person name="Satoh N."/>
            <person name="Nishiyama T."/>
            <person name="Hasebe M."/>
            <person name="Maruyama T."/>
            <person name="Minagawa J."/>
            <person name="Obokata J."/>
            <person name="Shigenobu S."/>
        </authorList>
    </citation>
    <scope>NUCLEOTIDE SEQUENCE [LARGE SCALE GENOMIC DNA]</scope>
</reference>
<dbReference type="EMBL" id="BLXT01001496">
    <property type="protein sequence ID" value="GFN86125.1"/>
    <property type="molecule type" value="Genomic_DNA"/>
</dbReference>